<evidence type="ECO:0000256" key="6">
    <source>
        <dbReference type="ARBA" id="ARBA00022989"/>
    </source>
</evidence>
<feature type="transmembrane region" description="Helical" evidence="8">
    <location>
        <begin position="145"/>
        <end position="166"/>
    </location>
</feature>
<proteinExistence type="inferred from homology"/>
<keyword evidence="7 8" id="KW-0472">Membrane</keyword>
<dbReference type="EMBL" id="CP089982">
    <property type="protein sequence ID" value="WXA97035.1"/>
    <property type="molecule type" value="Genomic_DNA"/>
</dbReference>
<dbReference type="InterPro" id="IPR004638">
    <property type="entry name" value="EmrB-like"/>
</dbReference>
<accession>A0ABZ2KEC1</accession>
<keyword evidence="11" id="KW-1185">Reference proteome</keyword>
<evidence type="ECO:0000259" key="9">
    <source>
        <dbReference type="PROSITE" id="PS50850"/>
    </source>
</evidence>
<evidence type="ECO:0000256" key="2">
    <source>
        <dbReference type="ARBA" id="ARBA00008537"/>
    </source>
</evidence>
<feature type="transmembrane region" description="Helical" evidence="8">
    <location>
        <begin position="86"/>
        <end position="105"/>
    </location>
</feature>
<dbReference type="PROSITE" id="PS50850">
    <property type="entry name" value="MFS"/>
    <property type="match status" value="1"/>
</dbReference>
<evidence type="ECO:0000256" key="4">
    <source>
        <dbReference type="ARBA" id="ARBA00022475"/>
    </source>
</evidence>
<feature type="transmembrane region" description="Helical" evidence="8">
    <location>
        <begin position="340"/>
        <end position="357"/>
    </location>
</feature>
<evidence type="ECO:0000256" key="3">
    <source>
        <dbReference type="ARBA" id="ARBA00022448"/>
    </source>
</evidence>
<name>A0ABZ2KEC1_9BACT</name>
<dbReference type="RefSeq" id="WP_394847651.1">
    <property type="nucleotide sequence ID" value="NZ_CP089982.1"/>
</dbReference>
<evidence type="ECO:0000256" key="8">
    <source>
        <dbReference type="SAM" id="Phobius"/>
    </source>
</evidence>
<evidence type="ECO:0000256" key="5">
    <source>
        <dbReference type="ARBA" id="ARBA00022692"/>
    </source>
</evidence>
<reference evidence="10 11" key="1">
    <citation type="submission" date="2021-12" db="EMBL/GenBank/DDBJ databases">
        <title>Discovery of the Pendulisporaceae a myxobacterial family with distinct sporulation behavior and unique specialized metabolism.</title>
        <authorList>
            <person name="Garcia R."/>
            <person name="Popoff A."/>
            <person name="Bader C.D."/>
            <person name="Loehr J."/>
            <person name="Walesch S."/>
            <person name="Walt C."/>
            <person name="Boldt J."/>
            <person name="Bunk B."/>
            <person name="Haeckl F.J.F.P.J."/>
            <person name="Gunesch A.P."/>
            <person name="Birkelbach J."/>
            <person name="Nuebel U."/>
            <person name="Pietschmann T."/>
            <person name="Bach T."/>
            <person name="Mueller R."/>
        </authorList>
    </citation>
    <scope>NUCLEOTIDE SEQUENCE [LARGE SCALE GENOMIC DNA]</scope>
    <source>
        <strain evidence="10 11">MSr12523</strain>
    </source>
</reference>
<dbReference type="Pfam" id="PF07690">
    <property type="entry name" value="MFS_1"/>
    <property type="match status" value="1"/>
</dbReference>
<evidence type="ECO:0000313" key="11">
    <source>
        <dbReference type="Proteomes" id="UP001379533"/>
    </source>
</evidence>
<organism evidence="10 11">
    <name type="scientific">Pendulispora brunnea</name>
    <dbReference type="NCBI Taxonomy" id="2905690"/>
    <lineage>
        <taxon>Bacteria</taxon>
        <taxon>Pseudomonadati</taxon>
        <taxon>Myxococcota</taxon>
        <taxon>Myxococcia</taxon>
        <taxon>Myxococcales</taxon>
        <taxon>Sorangiineae</taxon>
        <taxon>Pendulisporaceae</taxon>
        <taxon>Pendulispora</taxon>
    </lineage>
</organism>
<dbReference type="Gene3D" id="1.20.1720.10">
    <property type="entry name" value="Multidrug resistance protein D"/>
    <property type="match status" value="1"/>
</dbReference>
<dbReference type="PANTHER" id="PTHR42718:SF9">
    <property type="entry name" value="MAJOR FACILITATOR SUPERFAMILY MULTIDRUG TRANSPORTER MFSC"/>
    <property type="match status" value="1"/>
</dbReference>
<dbReference type="CDD" id="cd17503">
    <property type="entry name" value="MFS_LmrB_MDR_like"/>
    <property type="match status" value="1"/>
</dbReference>
<protein>
    <submittedName>
        <fullName evidence="10">DHA2 family efflux MFS transporter permease subunit</fullName>
    </submittedName>
</protein>
<comment type="similarity">
    <text evidence="2">Belongs to the major facilitator superfamily. EmrB family.</text>
</comment>
<evidence type="ECO:0000256" key="7">
    <source>
        <dbReference type="ARBA" id="ARBA00023136"/>
    </source>
</evidence>
<evidence type="ECO:0000256" key="1">
    <source>
        <dbReference type="ARBA" id="ARBA00004651"/>
    </source>
</evidence>
<feature type="transmembrane region" description="Helical" evidence="8">
    <location>
        <begin position="172"/>
        <end position="189"/>
    </location>
</feature>
<dbReference type="InterPro" id="IPR020846">
    <property type="entry name" value="MFS_dom"/>
</dbReference>
<feature type="transmembrane region" description="Helical" evidence="8">
    <location>
        <begin position="377"/>
        <end position="398"/>
    </location>
</feature>
<feature type="domain" description="Major facilitator superfamily (MFS) profile" evidence="9">
    <location>
        <begin position="20"/>
        <end position="521"/>
    </location>
</feature>
<keyword evidence="6 8" id="KW-1133">Transmembrane helix</keyword>
<feature type="transmembrane region" description="Helical" evidence="8">
    <location>
        <begin position="315"/>
        <end position="333"/>
    </location>
</feature>
<dbReference type="PANTHER" id="PTHR42718">
    <property type="entry name" value="MAJOR FACILITATOR SUPERFAMILY MULTIDRUG TRANSPORTER MFSC"/>
    <property type="match status" value="1"/>
</dbReference>
<keyword evidence="5 8" id="KW-0812">Transmembrane</keyword>
<keyword evidence="4" id="KW-1003">Cell membrane</keyword>
<feature type="transmembrane region" description="Helical" evidence="8">
    <location>
        <begin position="284"/>
        <end position="303"/>
    </location>
</feature>
<comment type="subcellular location">
    <subcellularLocation>
        <location evidence="1">Cell membrane</location>
        <topology evidence="1">Multi-pass membrane protein</topology>
    </subcellularLocation>
</comment>
<feature type="transmembrane region" description="Helical" evidence="8">
    <location>
        <begin position="241"/>
        <end position="263"/>
    </location>
</feature>
<dbReference type="SUPFAM" id="SSF103473">
    <property type="entry name" value="MFS general substrate transporter"/>
    <property type="match status" value="1"/>
</dbReference>
<gene>
    <name evidence="10" type="ORF">LZC95_09330</name>
</gene>
<evidence type="ECO:0000313" key="10">
    <source>
        <dbReference type="EMBL" id="WXA97035.1"/>
    </source>
</evidence>
<dbReference type="NCBIfam" id="TIGR00711">
    <property type="entry name" value="efflux_EmrB"/>
    <property type="match status" value="1"/>
</dbReference>
<keyword evidence="3" id="KW-0813">Transport</keyword>
<feature type="transmembrane region" description="Helical" evidence="8">
    <location>
        <begin position="58"/>
        <end position="79"/>
    </location>
</feature>
<dbReference type="PRINTS" id="PR01036">
    <property type="entry name" value="TCRTETB"/>
</dbReference>
<dbReference type="Proteomes" id="UP001379533">
    <property type="component" value="Chromosome"/>
</dbReference>
<dbReference type="InterPro" id="IPR011701">
    <property type="entry name" value="MFS"/>
</dbReference>
<dbReference type="InterPro" id="IPR036259">
    <property type="entry name" value="MFS_trans_sf"/>
</dbReference>
<sequence>MSATPEEAGGFHPGHNPWGIALTVTLATFMEVLDTSIANVALPHVAGGLSATNEESTWVLTSYLVSNAIVLPISGWLASRIGRKRFYMICVTLFTVSSFLCGMAPSLGMLIFFRVLQGLGGGGLAPSEQSILADTFEPKRRGMAFAVYGMAVVLAPAVGPTLGGYITDNIGWRWIFFINVPVGILSLVLTHRVVRDPPWLAEERSRRRPIDFVGLGLVAIGLGSLEVVLDKGQQEDWFSSSFITFFAMASAVSLVAFVVWELVQKHPVVDLRLFKNRNFAISNLLIFFLGVILFGTTVLLPQFLQTLMGYSAQKAGMTLSPGAMSIILFMPLIGFLVSHVPARWLVAFGFVVTWLALERMSQINLDLDFRTATVWRIYQSAGMAFLFIPINTAAYVGVPKEKNNDVSGMLNLSRNVGGSVGISFITTYIARQSQVHQTYLVGHATPFDEPYRALMDSLVRNKMAEGASLPDATLGAQGQIYSELIRHATVLSYVDVILILAFAAACIVPLTLLLKANPPGHGPAMAH</sequence>
<feature type="transmembrane region" description="Helical" evidence="8">
    <location>
        <begin position="490"/>
        <end position="514"/>
    </location>
</feature>
<dbReference type="Gene3D" id="1.20.1250.20">
    <property type="entry name" value="MFS general substrate transporter like domains"/>
    <property type="match status" value="1"/>
</dbReference>